<dbReference type="Pfam" id="PF09369">
    <property type="entry name" value="MZB"/>
    <property type="match status" value="1"/>
</dbReference>
<evidence type="ECO:0000256" key="3">
    <source>
        <dbReference type="SAM" id="Coils"/>
    </source>
</evidence>
<dbReference type="SMART" id="SM00487">
    <property type="entry name" value="DEXDc"/>
    <property type="match status" value="1"/>
</dbReference>
<gene>
    <name evidence="6" type="ORF">H261_05319</name>
</gene>
<evidence type="ECO:0000256" key="2">
    <source>
        <dbReference type="ARBA" id="ARBA00022840"/>
    </source>
</evidence>
<dbReference type="InterPro" id="IPR014001">
    <property type="entry name" value="Helicase_ATP-bd"/>
</dbReference>
<dbReference type="OrthoDB" id="9815222at2"/>
<organism evidence="6 7">
    <name type="scientific">Paramagnetospirillum caucaseum</name>
    <dbReference type="NCBI Taxonomy" id="1244869"/>
    <lineage>
        <taxon>Bacteria</taxon>
        <taxon>Pseudomonadati</taxon>
        <taxon>Pseudomonadota</taxon>
        <taxon>Alphaproteobacteria</taxon>
        <taxon>Rhodospirillales</taxon>
        <taxon>Magnetospirillaceae</taxon>
        <taxon>Paramagnetospirillum</taxon>
    </lineage>
</organism>
<dbReference type="InterPro" id="IPR027417">
    <property type="entry name" value="P-loop_NTPase"/>
</dbReference>
<keyword evidence="7" id="KW-1185">Reference proteome</keyword>
<dbReference type="PANTHER" id="PTHR47957:SF3">
    <property type="entry name" value="ATP-DEPENDENT HELICASE HRQ1"/>
    <property type="match status" value="1"/>
</dbReference>
<dbReference type="InterPro" id="IPR001650">
    <property type="entry name" value="Helicase_C-like"/>
</dbReference>
<keyword evidence="2" id="KW-0067">ATP-binding</keyword>
<protein>
    <submittedName>
        <fullName evidence="6">ATP-dependent helicase</fullName>
    </submittedName>
</protein>
<reference evidence="6 7" key="1">
    <citation type="journal article" date="2014" name="Genome Announc.">
        <title>Draft Genome Sequence of Magnetospirillum sp. Strain SO-1, a Freshwater Magnetotactic Bacterium Isolated from the Ol'khovka River, Russia.</title>
        <authorList>
            <person name="Grouzdev D.S."/>
            <person name="Dziuba M.V."/>
            <person name="Sukhacheva M.S."/>
            <person name="Mardanov A.V."/>
            <person name="Beletskiy A.V."/>
            <person name="Kuznetsov B.B."/>
            <person name="Skryabin K.G."/>
        </authorList>
    </citation>
    <scope>NUCLEOTIDE SEQUENCE [LARGE SCALE GENOMIC DNA]</scope>
    <source>
        <strain evidence="6 7">SO-1</strain>
    </source>
</reference>
<dbReference type="PROSITE" id="PS51192">
    <property type="entry name" value="HELICASE_ATP_BIND_1"/>
    <property type="match status" value="1"/>
</dbReference>
<dbReference type="Pfam" id="PF00270">
    <property type="entry name" value="DEAD"/>
    <property type="match status" value="1"/>
</dbReference>
<dbReference type="GO" id="GO:0005524">
    <property type="term" value="F:ATP binding"/>
    <property type="evidence" value="ECO:0007669"/>
    <property type="project" value="UniProtKB-KW"/>
</dbReference>
<keyword evidence="6" id="KW-0347">Helicase</keyword>
<feature type="domain" description="Helicase C-terminal" evidence="5">
    <location>
        <begin position="943"/>
        <end position="1120"/>
    </location>
</feature>
<dbReference type="eggNOG" id="COG1205">
    <property type="taxonomic scope" value="Bacteria"/>
</dbReference>
<dbReference type="SMART" id="SM00490">
    <property type="entry name" value="HELICc"/>
    <property type="match status" value="1"/>
</dbReference>
<dbReference type="PROSITE" id="PS51194">
    <property type="entry name" value="HELICASE_CTER"/>
    <property type="match status" value="1"/>
</dbReference>
<dbReference type="PANTHER" id="PTHR47957">
    <property type="entry name" value="ATP-DEPENDENT HELICASE HRQ1"/>
    <property type="match status" value="1"/>
</dbReference>
<dbReference type="GO" id="GO:0006289">
    <property type="term" value="P:nucleotide-excision repair"/>
    <property type="evidence" value="ECO:0007669"/>
    <property type="project" value="TreeGrafter"/>
</dbReference>
<dbReference type="RefSeq" id="WP_008615145.1">
    <property type="nucleotide sequence ID" value="NZ_AONQ01000010.1"/>
</dbReference>
<keyword evidence="3" id="KW-0175">Coiled coil</keyword>
<dbReference type="PATRIC" id="fig|1244869.3.peg.1070"/>
<dbReference type="SUPFAM" id="SSF52540">
    <property type="entry name" value="P-loop containing nucleoside triphosphate hydrolases"/>
    <property type="match status" value="2"/>
</dbReference>
<comment type="caution">
    <text evidence="6">The sequence shown here is derived from an EMBL/GenBank/DDBJ whole genome shotgun (WGS) entry which is preliminary data.</text>
</comment>
<evidence type="ECO:0000256" key="1">
    <source>
        <dbReference type="ARBA" id="ARBA00022741"/>
    </source>
</evidence>
<dbReference type="InterPro" id="IPR011545">
    <property type="entry name" value="DEAD/DEAH_box_helicase_dom"/>
</dbReference>
<dbReference type="InterPro" id="IPR018973">
    <property type="entry name" value="MZB"/>
</dbReference>
<evidence type="ECO:0000313" key="6">
    <source>
        <dbReference type="EMBL" id="EME70979.1"/>
    </source>
</evidence>
<proteinExistence type="predicted"/>
<dbReference type="GO" id="GO:0043138">
    <property type="term" value="F:3'-5' DNA helicase activity"/>
    <property type="evidence" value="ECO:0007669"/>
    <property type="project" value="TreeGrafter"/>
</dbReference>
<sequence>MTDRHGSSELVETIDKLVCRSAAAVVAHARVANTALNAVLLRRLAAQPGTAESMLADPVFETARVWATADQSLGDLSGTLLHPDLVTALDCAGEHAMPRTLKPYAHQIEAWRASLEHDQSVLVTSGTGSGKTECFLIPVLDDLLRHPRRGGGVQAILLYPLNALIESQRERLSAWAEGLGGRVRFALYNGETPETRRQNGRALSPAEVGDRRSIRVCPPEILVTNVAMLEYLLLRAQDRAILEASAGALRWIVLDEAHSYVGSQAAEMALLLRRVRAAFGVTSQQVTLMATSATIGGEVDAQGKLRAFLAALAGQPEDAARVIEGRAVEPDMPQPGADTPINATALAGLGADALWDRLAPHPRVQTLRREMSAGAIGLGDVARIIFGDPALRNAAQSVLDAGAMAERDGHRLLPWRAHLFHRAQGGLWACINPDCAARDPELSAEDSGWGYGGISLLPRSRCACGAPVFEVVSCTECGTPHLVATVRGGPQPRLEALVREESDDFAVDAEPNEEGAAPEDVGQVWLAPANGAADEAWVVVETGRIFDNVPPLGAESVRIRLIHDVTMRGCCGGAGDSRVAPLWFGPAFFMGNGLPLLLEDLAPPLDQPGLPAGGRRAISFSDSRQGVARLAAKLQQEAERTLTRAFLWHAVQDQGDTREIPQKIAELKRDLERYRKFADDFEDKIEEVEAELTRLRSGPTRPVPWTELVRRFSGQDELKNFAGDVWRPRRLVGVEIGDNPALLAEIFLYRELFRRPRIQNNPETLGLLRLSFPALEQRAAAMAVPRPLGEAGVDHSGWMGLALAAVDFVFRNNLAVDVPDWMVPLISPRFGNLNGVVPHGTLAEDRPKNAKQWPGPKPGPLPTRLHRLVYGLIGGDSECRIDQDRAGEVLSALWSLITSTAARDVGKGVWRLDFSRAAVVQLDRAFLCPITRRPFGYAIAGNSPYDVSRAMEEIAFPRLPHANAGGLDSNRRQEVAHWCESSPDVAELRRRGLWTNPHDRIAVYPPFLRAQEHSAQIPRAVLKTYEESFREGRINLLNCSTTMEMGVDIPQVRLVVNANVPPSVSNYRQRVGRAGRRGEPWAFGVTFCRDLPIDWQTFTDPATFLARPIAAPKVWLDSRRQVERHVNAALLASWLAERGGLDVKASVGGFLGAGDTMAQEVLPDAPADLFIDDLRGSWGASDQRITLLQGLLAGTALEGETVAVLCAVAAVALERLVTRWRTEHRALLDRQEAADDKDVRDAFALRAKRLRGEFLLSELARRGFTPAYGFPTDVVSFDHLKGRRDDAEAGAIIFGDRRGGASRSLDIAIREYAPGAEVVVDGLVHLSEGIRPAWGADADASKLEDFREFWMCPTCAAFGLDSLAPHSCPHCGAPLGGPRKVLRPVGFLGRRQPHTGYECLAHLPYDAPLLSAAGAPWIALPDPTAGRLRADAEGQVVVMASGAAGGGYAVCLECGKAEPMPTGDGRTETPLPEAIRRHRPLARGRGTEMTRDGFCPGGYTKPHRVQRHVHLVHACRTDVFELQLPDHAKPEAALALAAGLREALAERLGVEAREIGLATGSSAGPAGGRRVSIFLHDRAAGGAGLVGRLADGEMFAAALKRAAAVLDCPQGCVAGCPACVLRPDLNLRDLGLDRSGGLALGTWLSERLALPERLRVLGPDTRLMGRPVVDWIEDRRRAGQLQALEIFLYAAPEDWDFDGWPLLRILPRLADAKVPVRLGIPRAAMTMAGFDLAVRLSLHRIAGTCDLAMIERAPIIGGLPLLALIDGKAGSAAIVASEVSEAAPGGDWGIGAAGPVLTGPSPGPVEAKPLSAMTLMEIGTGNARVIWLDSSLDGALVEFGNRFWRCLAQQAPLEIAAMQAVGVAKIQYSDRYILTPLALGLLAEVITNAQGAAGATVTVALAPADRGEPAGWAVFHGFPADALRRKVLEALLPDARVTLSARKMDLHHYRALEITLRDGRCLRLLIDQGFGAWRAGGAPRHDFQARPEDQARSLRQVGIRVSTEVATPVSVEFQS</sequence>
<dbReference type="EMBL" id="AONQ01000010">
    <property type="protein sequence ID" value="EME70979.1"/>
    <property type="molecule type" value="Genomic_DNA"/>
</dbReference>
<keyword evidence="6" id="KW-0378">Hydrolase</keyword>
<feature type="domain" description="Helicase ATP-binding" evidence="4">
    <location>
        <begin position="112"/>
        <end position="313"/>
    </location>
</feature>
<dbReference type="GO" id="GO:0003676">
    <property type="term" value="F:nucleic acid binding"/>
    <property type="evidence" value="ECO:0007669"/>
    <property type="project" value="InterPro"/>
</dbReference>
<evidence type="ECO:0000313" key="7">
    <source>
        <dbReference type="Proteomes" id="UP000011744"/>
    </source>
</evidence>
<evidence type="ECO:0000259" key="5">
    <source>
        <dbReference type="PROSITE" id="PS51194"/>
    </source>
</evidence>
<dbReference type="Proteomes" id="UP000011744">
    <property type="component" value="Unassembled WGS sequence"/>
</dbReference>
<dbReference type="Pfam" id="PF00271">
    <property type="entry name" value="Helicase_C"/>
    <property type="match status" value="1"/>
</dbReference>
<name>M3AEJ8_9PROT</name>
<accession>M3AEJ8</accession>
<keyword evidence="1" id="KW-0547">Nucleotide-binding</keyword>
<feature type="coiled-coil region" evidence="3">
    <location>
        <begin position="664"/>
        <end position="698"/>
    </location>
</feature>
<dbReference type="Gene3D" id="3.40.50.300">
    <property type="entry name" value="P-loop containing nucleotide triphosphate hydrolases"/>
    <property type="match status" value="2"/>
</dbReference>
<dbReference type="eggNOG" id="COG1201">
    <property type="taxonomic scope" value="Bacteria"/>
</dbReference>
<evidence type="ECO:0000259" key="4">
    <source>
        <dbReference type="PROSITE" id="PS51192"/>
    </source>
</evidence>
<dbReference type="GO" id="GO:0036297">
    <property type="term" value="P:interstrand cross-link repair"/>
    <property type="evidence" value="ECO:0007669"/>
    <property type="project" value="TreeGrafter"/>
</dbReference>